<keyword evidence="2" id="KW-1185">Reference proteome</keyword>
<dbReference type="RefSeq" id="XP_009168787.1">
    <property type="nucleotide sequence ID" value="XM_009170523.1"/>
</dbReference>
<accession>A0A074ZNU3</accession>
<evidence type="ECO:0000313" key="2">
    <source>
        <dbReference type="Proteomes" id="UP000054324"/>
    </source>
</evidence>
<protein>
    <submittedName>
        <fullName evidence="1">Uncharacterized protein</fullName>
    </submittedName>
</protein>
<organism evidence="1 2">
    <name type="scientific">Opisthorchis viverrini</name>
    <name type="common">Southeast Asian liver fluke</name>
    <dbReference type="NCBI Taxonomy" id="6198"/>
    <lineage>
        <taxon>Eukaryota</taxon>
        <taxon>Metazoa</taxon>
        <taxon>Spiralia</taxon>
        <taxon>Lophotrochozoa</taxon>
        <taxon>Platyhelminthes</taxon>
        <taxon>Trematoda</taxon>
        <taxon>Digenea</taxon>
        <taxon>Opisthorchiida</taxon>
        <taxon>Opisthorchiata</taxon>
        <taxon>Opisthorchiidae</taxon>
        <taxon>Opisthorchis</taxon>
    </lineage>
</organism>
<evidence type="ECO:0000313" key="1">
    <source>
        <dbReference type="EMBL" id="KER27467.1"/>
    </source>
</evidence>
<gene>
    <name evidence="1" type="ORF">T265_05501</name>
</gene>
<sequence>MHEPDKEVMSGYADVTKQTYESTVHRVSMFVRLLEVALRVLNVHMTSLDLDIRHVTLTNNGRVIMVALAAYILAAQKRKQFDKLDVFEGGPARLLEIAYTPDSNEPYHLGGSHSDGSISNADLLVFIRGSQSSIMTQEQILSMLDLRTLMEICLLMPSPTSRCVPINRKEAFREKFATTRTLHCQRRKDSASAVDVEVTEKNMQENLRSIFGRSLSQTTLEWEDCGRDSGEDICGGAISLGMTVPGHRRTDMLRFMDSSITVVMGDAIGEGIRSAVAASSEWDGD</sequence>
<name>A0A074ZNU3_OPIVI</name>
<dbReference type="KEGG" id="ovi:T265_05501"/>
<reference evidence="1 2" key="1">
    <citation type="submission" date="2013-11" db="EMBL/GenBank/DDBJ databases">
        <title>Opisthorchis viverrini - life in the bile duct.</title>
        <authorList>
            <person name="Young N.D."/>
            <person name="Nagarajan N."/>
            <person name="Lin S.J."/>
            <person name="Korhonen P.K."/>
            <person name="Jex A.R."/>
            <person name="Hall R.S."/>
            <person name="Safavi-Hemami H."/>
            <person name="Kaewkong W."/>
            <person name="Bertrand D."/>
            <person name="Gao S."/>
            <person name="Seet Q."/>
            <person name="Wongkham S."/>
            <person name="Teh B.T."/>
            <person name="Wongkham C."/>
            <person name="Intapan P.M."/>
            <person name="Maleewong W."/>
            <person name="Yang X."/>
            <person name="Hu M."/>
            <person name="Wang Z."/>
            <person name="Hofmann A."/>
            <person name="Sternberg P.W."/>
            <person name="Tan P."/>
            <person name="Wang J."/>
            <person name="Gasser R.B."/>
        </authorList>
    </citation>
    <scope>NUCLEOTIDE SEQUENCE [LARGE SCALE GENOMIC DNA]</scope>
</reference>
<dbReference type="AlphaFoldDB" id="A0A074ZNU3"/>
<dbReference type="GeneID" id="20319683"/>
<proteinExistence type="predicted"/>
<dbReference type="Proteomes" id="UP000054324">
    <property type="component" value="Unassembled WGS sequence"/>
</dbReference>
<dbReference type="CTD" id="20319683"/>
<dbReference type="EMBL" id="KL596722">
    <property type="protein sequence ID" value="KER27467.1"/>
    <property type="molecule type" value="Genomic_DNA"/>
</dbReference>